<keyword evidence="3" id="KW-1185">Reference proteome</keyword>
<comment type="caution">
    <text evidence="2">The sequence shown here is derived from an EMBL/GenBank/DDBJ whole genome shotgun (WGS) entry which is preliminary data.</text>
</comment>
<dbReference type="AlphaFoldDB" id="A0A1D3D9P3"/>
<sequence length="615" mass="68755">MQDDTKYSYASAATTHQSVGAGGGAQGAAHAFPLRIGGKIESLNNISPNDSRVTVKHDARATSVLDHYAHLLLAEHPRAVMQRAYVHVFSFIRAHNTISPDNYKSFAPLAFSLFSCLPSFSLHRWWPEVYSMPSQGRSFRVAVELLHFSLDEFHLFLEEDTLARELLSAWEAYAYTARSAGVDQLTARLHSCLQLSKEMRKRCGAPQDLRPLLQAAVAVVSVYLQTQPPDQQQVLLLRELHMLPQVLQQLQSVKNRLYNLKLEHPQIWKEWLNHMQQRRLLRVQRDQEWKQLVSAHAVVEGLWELIQQQRKKQKFASTGLELQLMLLSRDEAADKQQLVEEVTAELEESLAYAVDTLNSQQLANLDIFQVISSILSKLSIGPVRRPGVSFSLMLISTKERVRDPHDTLSIEASQDQQERGHADKYLPSREQFRRFLCQRLSAAVSCQINGRPVGCQQNIALQFPFFSTSTIPSVASSLPLEALPVRQGQQLQTESVVASFQATIGEPLSSISLHIGATHPGLSKPVEARVDVPLSQQLEKLAFELLSGSYADPENSSTAISSPVALCLDLPFNSTKGETDATVQQHSHVAQASRRAKYSQSPNDSVLQGNHCTNR</sequence>
<evidence type="ECO:0000313" key="3">
    <source>
        <dbReference type="Proteomes" id="UP000095192"/>
    </source>
</evidence>
<dbReference type="Proteomes" id="UP000095192">
    <property type="component" value="Unassembled WGS sequence"/>
</dbReference>
<dbReference type="InParanoid" id="A0A1D3D9P3"/>
<feature type="compositionally biased region" description="Polar residues" evidence="1">
    <location>
        <begin position="598"/>
        <end position="615"/>
    </location>
</feature>
<protein>
    <submittedName>
        <fullName evidence="2">Uncharacterized protein</fullName>
    </submittedName>
</protein>
<reference evidence="2 3" key="1">
    <citation type="journal article" date="2016" name="BMC Genomics">
        <title>Comparative genomics reveals Cyclospora cayetanensis possesses coccidia-like metabolism and invasion components but unique surface antigens.</title>
        <authorList>
            <person name="Liu S."/>
            <person name="Wang L."/>
            <person name="Zheng H."/>
            <person name="Xu Z."/>
            <person name="Roellig D.M."/>
            <person name="Li N."/>
            <person name="Frace M.A."/>
            <person name="Tang K."/>
            <person name="Arrowood M.J."/>
            <person name="Moss D.M."/>
            <person name="Zhang L."/>
            <person name="Feng Y."/>
            <person name="Xiao L."/>
        </authorList>
    </citation>
    <scope>NUCLEOTIDE SEQUENCE [LARGE SCALE GENOMIC DNA]</scope>
    <source>
        <strain evidence="2 3">CHN_HEN01</strain>
    </source>
</reference>
<feature type="region of interest" description="Disordered" evidence="1">
    <location>
        <begin position="590"/>
        <end position="615"/>
    </location>
</feature>
<proteinExistence type="predicted"/>
<name>A0A1D3D9P3_9EIME</name>
<gene>
    <name evidence="2" type="ORF">cyc_00255</name>
</gene>
<evidence type="ECO:0000256" key="1">
    <source>
        <dbReference type="SAM" id="MobiDB-lite"/>
    </source>
</evidence>
<dbReference type="EMBL" id="JROU02000177">
    <property type="protein sequence ID" value="OEH80174.1"/>
    <property type="molecule type" value="Genomic_DNA"/>
</dbReference>
<accession>A0A1D3D9P3</accession>
<organism evidence="2 3">
    <name type="scientific">Cyclospora cayetanensis</name>
    <dbReference type="NCBI Taxonomy" id="88456"/>
    <lineage>
        <taxon>Eukaryota</taxon>
        <taxon>Sar</taxon>
        <taxon>Alveolata</taxon>
        <taxon>Apicomplexa</taxon>
        <taxon>Conoidasida</taxon>
        <taxon>Coccidia</taxon>
        <taxon>Eucoccidiorida</taxon>
        <taxon>Eimeriorina</taxon>
        <taxon>Eimeriidae</taxon>
        <taxon>Cyclospora</taxon>
    </lineage>
</organism>
<dbReference type="VEuPathDB" id="ToxoDB:cyc_00255"/>
<evidence type="ECO:0000313" key="2">
    <source>
        <dbReference type="EMBL" id="OEH80174.1"/>
    </source>
</evidence>